<dbReference type="AlphaFoldDB" id="A0AAV3RC65"/>
<evidence type="ECO:0000313" key="1">
    <source>
        <dbReference type="EMBL" id="GAA0172873.1"/>
    </source>
</evidence>
<name>A0AAV3RC65_LITER</name>
<keyword evidence="2" id="KW-1185">Reference proteome</keyword>
<accession>A0AAV3RC65</accession>
<comment type="caution">
    <text evidence="1">The sequence shown here is derived from an EMBL/GenBank/DDBJ whole genome shotgun (WGS) entry which is preliminary data.</text>
</comment>
<reference evidence="1 2" key="1">
    <citation type="submission" date="2024-01" db="EMBL/GenBank/DDBJ databases">
        <title>The complete chloroplast genome sequence of Lithospermum erythrorhizon: insights into the phylogenetic relationship among Boraginaceae species and the maternal lineages of purple gromwells.</title>
        <authorList>
            <person name="Okada T."/>
            <person name="Watanabe K."/>
        </authorList>
    </citation>
    <scope>NUCLEOTIDE SEQUENCE [LARGE SCALE GENOMIC DNA]</scope>
</reference>
<evidence type="ECO:0000313" key="2">
    <source>
        <dbReference type="Proteomes" id="UP001454036"/>
    </source>
</evidence>
<gene>
    <name evidence="1" type="ORF">LIER_26608</name>
</gene>
<organism evidence="1 2">
    <name type="scientific">Lithospermum erythrorhizon</name>
    <name type="common">Purple gromwell</name>
    <name type="synonym">Lithospermum officinale var. erythrorhizon</name>
    <dbReference type="NCBI Taxonomy" id="34254"/>
    <lineage>
        <taxon>Eukaryota</taxon>
        <taxon>Viridiplantae</taxon>
        <taxon>Streptophyta</taxon>
        <taxon>Embryophyta</taxon>
        <taxon>Tracheophyta</taxon>
        <taxon>Spermatophyta</taxon>
        <taxon>Magnoliopsida</taxon>
        <taxon>eudicotyledons</taxon>
        <taxon>Gunneridae</taxon>
        <taxon>Pentapetalae</taxon>
        <taxon>asterids</taxon>
        <taxon>lamiids</taxon>
        <taxon>Boraginales</taxon>
        <taxon>Boraginaceae</taxon>
        <taxon>Boraginoideae</taxon>
        <taxon>Lithospermeae</taxon>
        <taxon>Lithospermum</taxon>
    </lineage>
</organism>
<sequence>MDMNKMLLAFWKSISLLNKCTLENVNSPKDLLFTGVNFVTTSCVLTSTWYGYLSLHQLQIEEEAKTKAIDDAIKELVTSIRDVKVKKADSSSRLLSTLRPILVQATTSNPHQGVEATFITYMCD</sequence>
<dbReference type="Proteomes" id="UP001454036">
    <property type="component" value="Unassembled WGS sequence"/>
</dbReference>
<proteinExistence type="predicted"/>
<dbReference type="EMBL" id="BAABME010008323">
    <property type="protein sequence ID" value="GAA0172873.1"/>
    <property type="molecule type" value="Genomic_DNA"/>
</dbReference>
<protein>
    <submittedName>
        <fullName evidence="1">Uncharacterized protein</fullName>
    </submittedName>
</protein>